<comment type="caution">
    <text evidence="13">The sequence shown here is derived from an EMBL/GenBank/DDBJ whole genome shotgun (WGS) entry which is preliminary data.</text>
</comment>
<evidence type="ECO:0000259" key="12">
    <source>
        <dbReference type="PROSITE" id="PS51285"/>
    </source>
</evidence>
<dbReference type="STRING" id="46835.A0A504Y4K0"/>
<dbReference type="InterPro" id="IPR000239">
    <property type="entry name" value="GPCR_kinase"/>
</dbReference>
<dbReference type="PANTHER" id="PTHR24355:SF18">
    <property type="entry name" value="G PROTEIN-COUPLED RECEPTOR KINASE"/>
    <property type="match status" value="1"/>
</dbReference>
<evidence type="ECO:0000256" key="4">
    <source>
        <dbReference type="ARBA" id="ARBA00022741"/>
    </source>
</evidence>
<dbReference type="GO" id="GO:0007186">
    <property type="term" value="P:G protein-coupled receptor signaling pathway"/>
    <property type="evidence" value="ECO:0007669"/>
    <property type="project" value="TreeGrafter"/>
</dbReference>
<evidence type="ECO:0000256" key="1">
    <source>
        <dbReference type="ARBA" id="ARBA00009793"/>
    </source>
</evidence>
<dbReference type="Gene3D" id="3.30.200.20">
    <property type="entry name" value="Phosphorylase Kinase, domain 1"/>
    <property type="match status" value="1"/>
</dbReference>
<dbReference type="InterPro" id="IPR011009">
    <property type="entry name" value="Kinase-like_dom_sf"/>
</dbReference>
<comment type="similarity">
    <text evidence="1 8">Belongs to the protein kinase superfamily. AGC Ser/Thr protein kinase family. GPRK subfamily.</text>
</comment>
<feature type="region of interest" description="Disordered" evidence="9">
    <location>
        <begin position="272"/>
        <end position="311"/>
    </location>
</feature>
<evidence type="ECO:0000256" key="9">
    <source>
        <dbReference type="SAM" id="MobiDB-lite"/>
    </source>
</evidence>
<dbReference type="PRINTS" id="PR00717">
    <property type="entry name" value="GPCRKINASE"/>
</dbReference>
<name>A0A504Y4K0_FASGI</name>
<dbReference type="SMART" id="SM00133">
    <property type="entry name" value="S_TK_X"/>
    <property type="match status" value="1"/>
</dbReference>
<sequence length="489" mass="55065">MTYAFQTPEKLCFILDLMNGGDLHYHLTQHNIFSESEVRFYAAEVILGLEHMHNRYVVYRDLKPANILLDEYGHVRISDLGLACDFSRRKPHASVGTHGYMAPEVLQKGCPYDSSADWFSLGCMLYKLLRGHSPFRHHKTKDKHEIDRICLIRSSETYEGLLAREVSHRLGCMGRGSLELREHPFFKGVDWQQVYMQKYPPPLIPPRGEVNAADAFDIGSFDEEDTKGIKLTEADQALYQNFSLVVSERWQLEIAETVFEVVNQEADKLDAKRARARQRSNQIAEEIGPPSGSATSSPGLPGCPGLGNSSSSASSTIGTAVEATSQDGIASDCIVEGEVLKLGGPFMQTWQRKHLRLFPNRLELYNKSRDGLILKKGVELISMMDIKEIAPEFCRVCKMDHCIYIRLKSDGRVYLTSNDKVLITQWREEIIEGYRLSCEIMAHINKKAHKMYGILDAVGDPPIPHSTPAHSNANANSSTALSQLWYSIN</sequence>
<evidence type="ECO:0000256" key="7">
    <source>
        <dbReference type="PIRSR" id="PIRSR600239-51"/>
    </source>
</evidence>
<keyword evidence="4 8" id="KW-0547">Nucleotide-binding</keyword>
<evidence type="ECO:0000256" key="6">
    <source>
        <dbReference type="ARBA" id="ARBA00022840"/>
    </source>
</evidence>
<feature type="domain" description="PH" evidence="10">
    <location>
        <begin position="332"/>
        <end position="435"/>
    </location>
</feature>
<dbReference type="GO" id="GO:0005524">
    <property type="term" value="F:ATP binding"/>
    <property type="evidence" value="ECO:0007669"/>
    <property type="project" value="UniProtKB-KW"/>
</dbReference>
<dbReference type="OrthoDB" id="354826at2759"/>
<dbReference type="InterPro" id="IPR011993">
    <property type="entry name" value="PH-like_dom_sf"/>
</dbReference>
<organism evidence="13 14">
    <name type="scientific">Fasciola gigantica</name>
    <name type="common">Giant liver fluke</name>
    <dbReference type="NCBI Taxonomy" id="46835"/>
    <lineage>
        <taxon>Eukaryota</taxon>
        <taxon>Metazoa</taxon>
        <taxon>Spiralia</taxon>
        <taxon>Lophotrochozoa</taxon>
        <taxon>Platyhelminthes</taxon>
        <taxon>Trematoda</taxon>
        <taxon>Digenea</taxon>
        <taxon>Plagiorchiida</taxon>
        <taxon>Echinostomata</taxon>
        <taxon>Echinostomatoidea</taxon>
        <taxon>Fasciolidae</taxon>
        <taxon>Fasciola</taxon>
    </lineage>
</organism>
<dbReference type="InterPro" id="IPR000961">
    <property type="entry name" value="AGC-kinase_C"/>
</dbReference>
<keyword evidence="5 8" id="KW-0418">Kinase</keyword>
<dbReference type="Pfam" id="PF00069">
    <property type="entry name" value="Pkinase"/>
    <property type="match status" value="1"/>
</dbReference>
<dbReference type="SUPFAM" id="SSF56112">
    <property type="entry name" value="Protein kinase-like (PK-like)"/>
    <property type="match status" value="1"/>
</dbReference>
<dbReference type="Proteomes" id="UP000316759">
    <property type="component" value="Unassembled WGS sequence"/>
</dbReference>
<keyword evidence="14" id="KW-1185">Reference proteome</keyword>
<dbReference type="InterPro" id="IPR008271">
    <property type="entry name" value="Ser/Thr_kinase_AS"/>
</dbReference>
<dbReference type="SUPFAM" id="SSF50729">
    <property type="entry name" value="PH domain-like"/>
    <property type="match status" value="1"/>
</dbReference>
<evidence type="ECO:0000259" key="10">
    <source>
        <dbReference type="PROSITE" id="PS50003"/>
    </source>
</evidence>
<feature type="active site" description="Proton acceptor" evidence="7">
    <location>
        <position position="61"/>
    </location>
</feature>
<evidence type="ECO:0000256" key="8">
    <source>
        <dbReference type="RuleBase" id="RU000308"/>
    </source>
</evidence>
<feature type="domain" description="Protein kinase" evidence="11">
    <location>
        <begin position="1"/>
        <end position="186"/>
    </location>
</feature>
<dbReference type="PROSITE" id="PS50011">
    <property type="entry name" value="PROTEIN_KINASE_DOM"/>
    <property type="match status" value="1"/>
</dbReference>
<evidence type="ECO:0000256" key="3">
    <source>
        <dbReference type="ARBA" id="ARBA00022679"/>
    </source>
</evidence>
<dbReference type="PANTHER" id="PTHR24355">
    <property type="entry name" value="G PROTEIN-COUPLED RECEPTOR KINASE/RIBOSOMAL PROTEIN S6 KINASE"/>
    <property type="match status" value="1"/>
</dbReference>
<evidence type="ECO:0000256" key="5">
    <source>
        <dbReference type="ARBA" id="ARBA00022777"/>
    </source>
</evidence>
<dbReference type="PROSITE" id="PS50003">
    <property type="entry name" value="PH_DOMAIN"/>
    <property type="match status" value="1"/>
</dbReference>
<protein>
    <recommendedName>
        <fullName evidence="8">G protein-coupled receptor kinase</fullName>
        <ecNumber evidence="8">2.7.11.-</ecNumber>
    </recommendedName>
</protein>
<feature type="compositionally biased region" description="Low complexity" evidence="9">
    <location>
        <begin position="288"/>
        <end position="300"/>
    </location>
</feature>
<dbReference type="FunFam" id="1.10.510.10:FF:000118">
    <property type="entry name" value="G protein-coupled receptor kinase"/>
    <property type="match status" value="1"/>
</dbReference>
<keyword evidence="6 8" id="KW-0067">ATP-binding</keyword>
<dbReference type="Gene3D" id="1.10.510.10">
    <property type="entry name" value="Transferase(Phosphotransferase) domain 1"/>
    <property type="match status" value="1"/>
</dbReference>
<dbReference type="EMBL" id="SUNJ01015197">
    <property type="protein sequence ID" value="TPP55944.1"/>
    <property type="molecule type" value="Genomic_DNA"/>
</dbReference>
<proteinExistence type="inferred from homology"/>
<accession>A0A504Y4K0</accession>
<dbReference type="PROSITE" id="PS51285">
    <property type="entry name" value="AGC_KINASE_CTER"/>
    <property type="match status" value="1"/>
</dbReference>
<dbReference type="GO" id="GO:0009966">
    <property type="term" value="P:regulation of signal transduction"/>
    <property type="evidence" value="ECO:0007669"/>
    <property type="project" value="TreeGrafter"/>
</dbReference>
<keyword evidence="3 8" id="KW-0808">Transferase</keyword>
<dbReference type="SMART" id="SM00233">
    <property type="entry name" value="PH"/>
    <property type="match status" value="1"/>
</dbReference>
<dbReference type="GO" id="GO:0001664">
    <property type="term" value="F:G protein-coupled receptor binding"/>
    <property type="evidence" value="ECO:0007669"/>
    <property type="project" value="TreeGrafter"/>
</dbReference>
<reference evidence="13 14" key="1">
    <citation type="submission" date="2019-04" db="EMBL/GenBank/DDBJ databases">
        <title>Annotation for the trematode Fasciola gigantica.</title>
        <authorList>
            <person name="Choi Y.-J."/>
        </authorList>
    </citation>
    <scope>NUCLEOTIDE SEQUENCE [LARGE SCALE GENOMIC DNA]</scope>
    <source>
        <strain evidence="13">Uganda_cow_1</strain>
    </source>
</reference>
<dbReference type="SMART" id="SM00220">
    <property type="entry name" value="S_TKc"/>
    <property type="match status" value="1"/>
</dbReference>
<dbReference type="Gene3D" id="1.10.287.1270">
    <property type="match status" value="1"/>
</dbReference>
<dbReference type="InterPro" id="IPR001849">
    <property type="entry name" value="PH_domain"/>
</dbReference>
<dbReference type="PROSITE" id="PS00108">
    <property type="entry name" value="PROTEIN_KINASE_ST"/>
    <property type="match status" value="1"/>
</dbReference>
<gene>
    <name evidence="13" type="ORF">FGIG_05044</name>
</gene>
<dbReference type="GO" id="GO:0004703">
    <property type="term" value="F:G protein-coupled receptor kinase activity"/>
    <property type="evidence" value="ECO:0007669"/>
    <property type="project" value="InterPro"/>
</dbReference>
<dbReference type="EC" id="2.7.11.-" evidence="8"/>
<dbReference type="AlphaFoldDB" id="A0A504Y4K0"/>
<evidence type="ECO:0000313" key="13">
    <source>
        <dbReference type="EMBL" id="TPP55944.1"/>
    </source>
</evidence>
<evidence type="ECO:0000313" key="14">
    <source>
        <dbReference type="Proteomes" id="UP000316759"/>
    </source>
</evidence>
<evidence type="ECO:0000259" key="11">
    <source>
        <dbReference type="PROSITE" id="PS50011"/>
    </source>
</evidence>
<evidence type="ECO:0000256" key="2">
    <source>
        <dbReference type="ARBA" id="ARBA00022527"/>
    </source>
</evidence>
<dbReference type="Gene3D" id="2.30.29.30">
    <property type="entry name" value="Pleckstrin-homology domain (PH domain)/Phosphotyrosine-binding domain (PTB)"/>
    <property type="match status" value="1"/>
</dbReference>
<feature type="domain" description="AGC-kinase C-terminal" evidence="12">
    <location>
        <begin position="187"/>
        <end position="254"/>
    </location>
</feature>
<dbReference type="InterPro" id="IPR000719">
    <property type="entry name" value="Prot_kinase_dom"/>
</dbReference>
<keyword evidence="2 8" id="KW-0723">Serine/threonine-protein kinase</keyword>